<dbReference type="Gene3D" id="3.40.50.410">
    <property type="entry name" value="von Willebrand factor, type A domain"/>
    <property type="match status" value="1"/>
</dbReference>
<evidence type="ECO:0000259" key="1">
    <source>
        <dbReference type="PROSITE" id="PS50234"/>
    </source>
</evidence>
<dbReference type="InterPro" id="IPR036465">
    <property type="entry name" value="vWFA_dom_sf"/>
</dbReference>
<dbReference type="Pfam" id="PF13385">
    <property type="entry name" value="Laminin_G_3"/>
    <property type="match status" value="1"/>
</dbReference>
<reference evidence="2 3" key="1">
    <citation type="submission" date="2022-05" db="EMBL/GenBank/DDBJ databases">
        <authorList>
            <consortium name="Genoscope - CEA"/>
            <person name="William W."/>
        </authorList>
    </citation>
    <scope>NUCLEOTIDE SEQUENCE [LARGE SCALE GENOMIC DNA]</scope>
</reference>
<evidence type="ECO:0000313" key="3">
    <source>
        <dbReference type="Proteomes" id="UP001159428"/>
    </source>
</evidence>
<organism evidence="2 3">
    <name type="scientific">Pocillopora meandrina</name>
    <dbReference type="NCBI Taxonomy" id="46732"/>
    <lineage>
        <taxon>Eukaryota</taxon>
        <taxon>Metazoa</taxon>
        <taxon>Cnidaria</taxon>
        <taxon>Anthozoa</taxon>
        <taxon>Hexacorallia</taxon>
        <taxon>Scleractinia</taxon>
        <taxon>Astrocoeniina</taxon>
        <taxon>Pocilloporidae</taxon>
        <taxon>Pocillopora</taxon>
    </lineage>
</organism>
<dbReference type="PROSITE" id="PS50234">
    <property type="entry name" value="VWFA"/>
    <property type="match status" value="1"/>
</dbReference>
<dbReference type="EMBL" id="CALNXJ010000049">
    <property type="protein sequence ID" value="CAH3151440.1"/>
    <property type="molecule type" value="Genomic_DNA"/>
</dbReference>
<dbReference type="PANTHER" id="PTHR47635">
    <property type="entry name" value="CUB DOMAIN-CONTAINING PROTEIN"/>
    <property type="match status" value="1"/>
</dbReference>
<dbReference type="AlphaFoldDB" id="A0AAU9XLU5"/>
<dbReference type="SUPFAM" id="SSF53300">
    <property type="entry name" value="vWA-like"/>
    <property type="match status" value="1"/>
</dbReference>
<dbReference type="InterPro" id="IPR013320">
    <property type="entry name" value="ConA-like_dom_sf"/>
</dbReference>
<accession>A0AAU9XLU5</accession>
<proteinExistence type="predicted"/>
<dbReference type="Pfam" id="PF00092">
    <property type="entry name" value="VWA"/>
    <property type="match status" value="1"/>
</dbReference>
<keyword evidence="3" id="KW-1185">Reference proteome</keyword>
<sequence length="402" mass="44087">CNAKADLAFIIDGSGSIERNGLGTFENILNFVKDLTRRFAVSSEGTHVGVIVFDDNAKVVSGFDQHYTQSEVISAIDGIQYPGGGTMIGKTLLKAKNALFDTSARPGVPNIACLLAGSKSTDRFSAPAQELRDSGVTVITIGMGNRYCSKQLGNIATDPNSRHMFKAEFDALGSLVGSVVDTCCKANVRPVALFPLNERYGATDVIGGNLAGVKSYVTTAQGPYNKEGGSLSFLGAPDSFIEFPNNGKLDTKDSLTILAWIFPEKAGPIFNFKRDGWGTNLWLAKPRKLFAHFVDRENQKSIQPLKSTKIAPNRWNFIGATYDQKTGYAGLWINGKFEDFKHIGRIRLATNYPIRMGARVGDKRNYRGRIACLQIYDRALTSKQIDDAINNCKIYTRQQKKN</sequence>
<gene>
    <name evidence="2" type="ORF">PMEA_00025197</name>
</gene>
<dbReference type="Gene3D" id="2.60.120.200">
    <property type="match status" value="1"/>
</dbReference>
<dbReference type="SMART" id="SM00327">
    <property type="entry name" value="VWA"/>
    <property type="match status" value="1"/>
</dbReference>
<evidence type="ECO:0000313" key="2">
    <source>
        <dbReference type="EMBL" id="CAH3151440.1"/>
    </source>
</evidence>
<dbReference type="SUPFAM" id="SSF49899">
    <property type="entry name" value="Concanavalin A-like lectins/glucanases"/>
    <property type="match status" value="1"/>
</dbReference>
<name>A0AAU9XLU5_9CNID</name>
<protein>
    <recommendedName>
        <fullName evidence="1">VWFA domain-containing protein</fullName>
    </recommendedName>
</protein>
<feature type="domain" description="VWFA" evidence="1">
    <location>
        <begin position="6"/>
        <end position="179"/>
    </location>
</feature>
<comment type="caution">
    <text evidence="2">The sequence shown here is derived from an EMBL/GenBank/DDBJ whole genome shotgun (WGS) entry which is preliminary data.</text>
</comment>
<dbReference type="InterPro" id="IPR002035">
    <property type="entry name" value="VWF_A"/>
</dbReference>
<dbReference type="PANTHER" id="PTHR47635:SF2">
    <property type="entry name" value="LAMG-LIKE JELLYROLL FOLD DOMAIN-CONTAINING PROTEIN"/>
    <property type="match status" value="1"/>
</dbReference>
<feature type="non-terminal residue" evidence="2">
    <location>
        <position position="1"/>
    </location>
</feature>
<dbReference type="Proteomes" id="UP001159428">
    <property type="component" value="Unassembled WGS sequence"/>
</dbReference>